<accession>A0ABQ9WGP9</accession>
<dbReference type="EMBL" id="JASSZA010000001">
    <property type="protein sequence ID" value="KAK2120824.1"/>
    <property type="molecule type" value="Genomic_DNA"/>
</dbReference>
<evidence type="ECO:0000313" key="2">
    <source>
        <dbReference type="EMBL" id="KAK2120824.1"/>
    </source>
</evidence>
<feature type="compositionally biased region" description="Pro residues" evidence="1">
    <location>
        <begin position="347"/>
        <end position="357"/>
    </location>
</feature>
<evidence type="ECO:0000256" key="1">
    <source>
        <dbReference type="SAM" id="MobiDB-lite"/>
    </source>
</evidence>
<feature type="region of interest" description="Disordered" evidence="1">
    <location>
        <begin position="287"/>
        <end position="423"/>
    </location>
</feature>
<protein>
    <submittedName>
        <fullName evidence="2">Uncharacterized protein</fullName>
    </submittedName>
</protein>
<feature type="compositionally biased region" description="Gly residues" evidence="1">
    <location>
        <begin position="309"/>
        <end position="318"/>
    </location>
</feature>
<sequence length="423" mass="43093">MARFKEGSSGEFLGVTRWGLCPAATFHPPYRRGPGGLAAAAGTLRSPDPSLPHSSRPATLRECPGSPGQPEQESRAHAPAPHDMGLLRWGERKGSLPCPAPQLKSPQHAPPPSGPWRDQSRVGCTGHSPSIQAGPSHPGPCVGRGSQAPAAHAAPMRPLRVRLCPALGTGEEKGCPVHLPCSCSQTSAAQSSLPLPLAGQAPTWMSLPPGSPPADGDPSPLLWGVLGPSPGHRGKASGLQCVGPGPLGAGSGLATCCRAGPIGWDEDARGARAHPPLWVGGRVPRRPRGPWEGGVSVPRPLRPWTDGRGSPGGRGKAAGGRPFAFESPPGALSGRFKGRPRGRGPFPGAPRPPPPLLPVSHAARPGGFSRPPPLPRLGKPVCRAPHPAAAGGAGDGDESWGARRGGEAWRPGGEGEGGVSLGV</sequence>
<proteinExistence type="predicted"/>
<reference evidence="2 3" key="1">
    <citation type="submission" date="2023-05" db="EMBL/GenBank/DDBJ databases">
        <title>B98-5 Cell Line De Novo Hybrid Assembly: An Optical Mapping Approach.</title>
        <authorList>
            <person name="Kananen K."/>
            <person name="Auerbach J.A."/>
            <person name="Kautto E."/>
            <person name="Blachly J.S."/>
        </authorList>
    </citation>
    <scope>NUCLEOTIDE SEQUENCE [LARGE SCALE GENOMIC DNA]</scope>
    <source>
        <strain evidence="2">B95-8</strain>
        <tissue evidence="2">Cell line</tissue>
    </source>
</reference>
<gene>
    <name evidence="2" type="ORF">P7K49_002210</name>
</gene>
<evidence type="ECO:0000313" key="3">
    <source>
        <dbReference type="Proteomes" id="UP001266305"/>
    </source>
</evidence>
<comment type="caution">
    <text evidence="2">The sequence shown here is derived from an EMBL/GenBank/DDBJ whole genome shotgun (WGS) entry which is preliminary data.</text>
</comment>
<feature type="compositionally biased region" description="Gly residues" evidence="1">
    <location>
        <begin position="412"/>
        <end position="423"/>
    </location>
</feature>
<keyword evidence="3" id="KW-1185">Reference proteome</keyword>
<name>A0ABQ9WGP9_SAGOE</name>
<organism evidence="2 3">
    <name type="scientific">Saguinus oedipus</name>
    <name type="common">Cotton-top tamarin</name>
    <name type="synonym">Oedipomidas oedipus</name>
    <dbReference type="NCBI Taxonomy" id="9490"/>
    <lineage>
        <taxon>Eukaryota</taxon>
        <taxon>Metazoa</taxon>
        <taxon>Chordata</taxon>
        <taxon>Craniata</taxon>
        <taxon>Vertebrata</taxon>
        <taxon>Euteleostomi</taxon>
        <taxon>Mammalia</taxon>
        <taxon>Eutheria</taxon>
        <taxon>Euarchontoglires</taxon>
        <taxon>Primates</taxon>
        <taxon>Haplorrhini</taxon>
        <taxon>Platyrrhini</taxon>
        <taxon>Cebidae</taxon>
        <taxon>Callitrichinae</taxon>
        <taxon>Saguinus</taxon>
    </lineage>
</organism>
<dbReference type="Proteomes" id="UP001266305">
    <property type="component" value="Unassembled WGS sequence"/>
</dbReference>
<feature type="region of interest" description="Disordered" evidence="1">
    <location>
        <begin position="32"/>
        <end position="154"/>
    </location>
</feature>